<dbReference type="Gene3D" id="2.40.70.10">
    <property type="entry name" value="Acid Proteases"/>
    <property type="match status" value="1"/>
</dbReference>
<dbReference type="PROSITE" id="PS50175">
    <property type="entry name" value="ASP_PROT_RETROV"/>
    <property type="match status" value="1"/>
</dbReference>
<evidence type="ECO:0000256" key="1">
    <source>
        <dbReference type="ARBA" id="ARBA00003231"/>
    </source>
</evidence>
<dbReference type="GO" id="GO:0005737">
    <property type="term" value="C:cytoplasm"/>
    <property type="evidence" value="ECO:0007669"/>
    <property type="project" value="UniProtKB-SubCell"/>
</dbReference>
<dbReference type="PROSITE" id="PS00141">
    <property type="entry name" value="ASP_PROTEASE"/>
    <property type="match status" value="1"/>
</dbReference>
<feature type="region of interest" description="Disordered" evidence="10">
    <location>
        <begin position="344"/>
        <end position="402"/>
    </location>
</feature>
<evidence type="ECO:0000256" key="8">
    <source>
        <dbReference type="ARBA" id="ARBA00022750"/>
    </source>
</evidence>
<comment type="caution">
    <text evidence="14">The sequence shown here is derived from an EMBL/GenBank/DDBJ whole genome shotgun (WGS) entry which is preliminary data.</text>
</comment>
<dbReference type="EMBL" id="JOWA01000110">
    <property type="protein sequence ID" value="KEZ41076.1"/>
    <property type="molecule type" value="Genomic_DNA"/>
</dbReference>
<dbReference type="SUPFAM" id="SSF50630">
    <property type="entry name" value="Acid proteases"/>
    <property type="match status" value="1"/>
</dbReference>
<keyword evidence="6" id="KW-0963">Cytoplasm</keyword>
<keyword evidence="8" id="KW-0064">Aspartyl protease</keyword>
<feature type="domain" description="Ubiquitin-like" evidence="12">
    <location>
        <begin position="8"/>
        <end position="90"/>
    </location>
</feature>
<dbReference type="InterPro" id="IPR021109">
    <property type="entry name" value="Peptidase_aspartic_dom_sf"/>
</dbReference>
<dbReference type="InterPro" id="IPR000626">
    <property type="entry name" value="Ubiquitin-like_dom"/>
</dbReference>
<evidence type="ECO:0000313" key="14">
    <source>
        <dbReference type="EMBL" id="KEZ41076.1"/>
    </source>
</evidence>
<dbReference type="InterPro" id="IPR015940">
    <property type="entry name" value="UBA"/>
</dbReference>
<reference evidence="14 15" key="1">
    <citation type="journal article" date="2014" name="Genome Announc.">
        <title>Draft genome sequence of the pathogenic fungus Scedosporium apiospermum.</title>
        <authorList>
            <person name="Vandeputte P."/>
            <person name="Ghamrawi S."/>
            <person name="Rechenmann M."/>
            <person name="Iltis A."/>
            <person name="Giraud S."/>
            <person name="Fleury M."/>
            <person name="Thornton C."/>
            <person name="Delhaes L."/>
            <person name="Meyer W."/>
            <person name="Papon N."/>
            <person name="Bouchara J.P."/>
        </authorList>
    </citation>
    <scope>NUCLEOTIDE SEQUENCE [LARGE SCALE GENOMIC DNA]</scope>
    <source>
        <strain evidence="14 15">IHEM 14462</strain>
    </source>
</reference>
<dbReference type="PROSITE" id="PS50053">
    <property type="entry name" value="UBIQUITIN_2"/>
    <property type="match status" value="1"/>
</dbReference>
<dbReference type="Gene3D" id="1.10.8.10">
    <property type="entry name" value="DNA helicase RuvA subunit, C-terminal domain"/>
    <property type="match status" value="1"/>
</dbReference>
<proteinExistence type="inferred from homology"/>
<dbReference type="Proteomes" id="UP000028545">
    <property type="component" value="Unassembled WGS sequence"/>
</dbReference>
<dbReference type="GeneID" id="27726203"/>
<evidence type="ECO:0000256" key="6">
    <source>
        <dbReference type="ARBA" id="ARBA00022490"/>
    </source>
</evidence>
<dbReference type="InterPro" id="IPR009060">
    <property type="entry name" value="UBA-like_sf"/>
</dbReference>
<dbReference type="PANTHER" id="PTHR12917:SF1">
    <property type="entry name" value="AT13091P"/>
    <property type="match status" value="1"/>
</dbReference>
<organism evidence="14 15">
    <name type="scientific">Pseudallescheria apiosperma</name>
    <name type="common">Scedosporium apiospermum</name>
    <dbReference type="NCBI Taxonomy" id="563466"/>
    <lineage>
        <taxon>Eukaryota</taxon>
        <taxon>Fungi</taxon>
        <taxon>Dikarya</taxon>
        <taxon>Ascomycota</taxon>
        <taxon>Pezizomycotina</taxon>
        <taxon>Sordariomycetes</taxon>
        <taxon>Hypocreomycetidae</taxon>
        <taxon>Microascales</taxon>
        <taxon>Microascaceae</taxon>
        <taxon>Scedosporium</taxon>
    </lineage>
</organism>
<evidence type="ECO:0000259" key="13">
    <source>
        <dbReference type="PROSITE" id="PS50175"/>
    </source>
</evidence>
<dbReference type="GO" id="GO:0006508">
    <property type="term" value="P:proteolysis"/>
    <property type="evidence" value="ECO:0007669"/>
    <property type="project" value="UniProtKB-KW"/>
</dbReference>
<dbReference type="CDD" id="cd05479">
    <property type="entry name" value="RP_DDI"/>
    <property type="match status" value="1"/>
</dbReference>
<comment type="similarity">
    <text evidence="3">Belongs to the DDI1 family.</text>
</comment>
<dbReference type="OMA" id="GHRLNAF"/>
<evidence type="ECO:0000259" key="12">
    <source>
        <dbReference type="PROSITE" id="PS50053"/>
    </source>
</evidence>
<dbReference type="MEROPS" id="A28.A06"/>
<dbReference type="RefSeq" id="XP_016640875.1">
    <property type="nucleotide sequence ID" value="XM_016789048.1"/>
</dbReference>
<comment type="subcellular location">
    <subcellularLocation>
        <location evidence="2">Cytoplasm</location>
    </subcellularLocation>
</comment>
<protein>
    <recommendedName>
        <fullName evidence="5">DNA damage-inducible protein 1</fullName>
    </recommendedName>
</protein>
<dbReference type="InterPro" id="IPR029071">
    <property type="entry name" value="Ubiquitin-like_domsf"/>
</dbReference>
<dbReference type="CDD" id="cd01796">
    <property type="entry name" value="Ubl_Ddi1_like"/>
    <property type="match status" value="1"/>
</dbReference>
<dbReference type="GO" id="GO:0004190">
    <property type="term" value="F:aspartic-type endopeptidase activity"/>
    <property type="evidence" value="ECO:0007669"/>
    <property type="project" value="UniProtKB-KW"/>
</dbReference>
<gene>
    <name evidence="14" type="ORF">SAPIO_CDS7131</name>
</gene>
<evidence type="ECO:0000256" key="7">
    <source>
        <dbReference type="ARBA" id="ARBA00022670"/>
    </source>
</evidence>
<dbReference type="Pfam" id="PF09668">
    <property type="entry name" value="Asp_protease"/>
    <property type="match status" value="1"/>
</dbReference>
<dbReference type="Pfam" id="PF00627">
    <property type="entry name" value="UBA"/>
    <property type="match status" value="1"/>
</dbReference>
<dbReference type="KEGG" id="sapo:SAPIO_CDS7131"/>
<dbReference type="SMART" id="SM00213">
    <property type="entry name" value="UBQ"/>
    <property type="match status" value="1"/>
</dbReference>
<dbReference type="PROSITE" id="PS50030">
    <property type="entry name" value="UBA"/>
    <property type="match status" value="1"/>
</dbReference>
<dbReference type="CDD" id="cd14309">
    <property type="entry name" value="UBA_scDdi1_like"/>
    <property type="match status" value="1"/>
</dbReference>
<dbReference type="SMART" id="SM00165">
    <property type="entry name" value="UBA"/>
    <property type="match status" value="1"/>
</dbReference>
<dbReference type="AlphaFoldDB" id="A0A084G164"/>
<evidence type="ECO:0000259" key="11">
    <source>
        <dbReference type="PROSITE" id="PS50030"/>
    </source>
</evidence>
<evidence type="ECO:0000256" key="9">
    <source>
        <dbReference type="ARBA" id="ARBA00022801"/>
    </source>
</evidence>
<dbReference type="InterPro" id="IPR033882">
    <property type="entry name" value="DDI1_N"/>
</dbReference>
<dbReference type="PANTHER" id="PTHR12917">
    <property type="entry name" value="ASPARTYL PROTEASE DDI-RELATED"/>
    <property type="match status" value="1"/>
</dbReference>
<dbReference type="SUPFAM" id="SSF46934">
    <property type="entry name" value="UBA-like"/>
    <property type="match status" value="1"/>
</dbReference>
<keyword evidence="9" id="KW-0378">Hydrolase</keyword>
<evidence type="ECO:0000256" key="3">
    <source>
        <dbReference type="ARBA" id="ARBA00009136"/>
    </source>
</evidence>
<dbReference type="InterPro" id="IPR019103">
    <property type="entry name" value="Peptidase_aspartic_DDI1-type"/>
</dbReference>
<feature type="domain" description="UBA" evidence="11">
    <location>
        <begin position="403"/>
        <end position="443"/>
    </location>
</feature>
<keyword evidence="7" id="KW-0645">Protease</keyword>
<evidence type="ECO:0000256" key="10">
    <source>
        <dbReference type="SAM" id="MobiDB-lite"/>
    </source>
</evidence>
<evidence type="ECO:0000256" key="5">
    <source>
        <dbReference type="ARBA" id="ARBA00021491"/>
    </source>
</evidence>
<dbReference type="Gene3D" id="3.10.20.90">
    <property type="entry name" value="Phosphatidylinositol 3-kinase Catalytic Subunit, Chain A, domain 1"/>
    <property type="match status" value="1"/>
</dbReference>
<comment type="subunit">
    <text evidence="4">Binds ubiquitin and polyubiquitinated proteins.</text>
</comment>
<dbReference type="HOGENOM" id="CLU_020435_2_0_1"/>
<dbReference type="OrthoDB" id="1047367at2759"/>
<evidence type="ECO:0000313" key="15">
    <source>
        <dbReference type="Proteomes" id="UP000028545"/>
    </source>
</evidence>
<keyword evidence="15" id="KW-1185">Reference proteome</keyword>
<evidence type="ECO:0000256" key="4">
    <source>
        <dbReference type="ARBA" id="ARBA00011128"/>
    </source>
</evidence>
<feature type="compositionally biased region" description="Pro residues" evidence="10">
    <location>
        <begin position="385"/>
        <end position="398"/>
    </location>
</feature>
<sequence length="443" mass="48751">MCASLHFWRITLNITNPEVDEQDQLLTLDVFPDMTVATLRDSIHRETHIDPASQHLYHNGNLIGDPSRTLEQLQIRDNDMLALHVRDMRGTTGLPETRRPARRRAGQPDPEVVRLRILGSPTARQELQRQNPELAAALEDPQRFAQIINDHHAREERERFERQQLIQGLNDDPFDIEKQRRIEEMIRQERVMENLQNAMEYNPEVFGTVHMLYVNVEINGHTVKALVDSGAQATVMSPSCAEACGIMRLVDRRFSGIARGVGTANIIGRVHLFQIKIGSLFLPCSFTVMEGKAVDLLLGLDMLKRHQAVLDLAKDKLIIQGHEVPFLGPADIPKDQEEAFVQEPTIPGPAGTRIGQKSGAVKGPDGQEEVAQGTAGPATSTGPSQPAPQPAPQAPPAGPAQAKFSEDDINKLVMLGFSREAAVNALHATDGNVEVAAGLLFGA</sequence>
<dbReference type="InterPro" id="IPR001969">
    <property type="entry name" value="Aspartic_peptidase_AS"/>
</dbReference>
<comment type="function">
    <text evidence="1">Probable aspartic protease. May be involved in the regulation of exocytosis. Acts as a linker between the 19S proteasome and polyubiquitinated proteins via UBA domain interactions with ubiquitin for their subsequent degradation. Required for S-phase checkpoint control.</text>
</comment>
<accession>A0A084G164</accession>
<feature type="domain" description="Peptidase A2" evidence="13">
    <location>
        <begin position="223"/>
        <end position="262"/>
    </location>
</feature>
<dbReference type="VEuPathDB" id="FungiDB:SAPIO_CDS7131"/>
<feature type="region of interest" description="Disordered" evidence="10">
    <location>
        <begin position="89"/>
        <end position="110"/>
    </location>
</feature>
<evidence type="ECO:0000256" key="2">
    <source>
        <dbReference type="ARBA" id="ARBA00004496"/>
    </source>
</evidence>
<dbReference type="Pfam" id="PF00240">
    <property type="entry name" value="ubiquitin"/>
    <property type="match status" value="1"/>
</dbReference>
<dbReference type="InterPro" id="IPR001995">
    <property type="entry name" value="Peptidase_A2_cat"/>
</dbReference>
<dbReference type="SUPFAM" id="SSF54236">
    <property type="entry name" value="Ubiquitin-like"/>
    <property type="match status" value="1"/>
</dbReference>
<name>A0A084G164_PSEDA</name>